<organism evidence="8 9">
    <name type="scientific">Drosophila busckii</name>
    <name type="common">Fruit fly</name>
    <dbReference type="NCBI Taxonomy" id="30019"/>
    <lineage>
        <taxon>Eukaryota</taxon>
        <taxon>Metazoa</taxon>
        <taxon>Ecdysozoa</taxon>
        <taxon>Arthropoda</taxon>
        <taxon>Hexapoda</taxon>
        <taxon>Insecta</taxon>
        <taxon>Pterygota</taxon>
        <taxon>Neoptera</taxon>
        <taxon>Endopterygota</taxon>
        <taxon>Diptera</taxon>
        <taxon>Brachycera</taxon>
        <taxon>Muscomorpha</taxon>
        <taxon>Ephydroidea</taxon>
        <taxon>Drosophilidae</taxon>
        <taxon>Drosophila</taxon>
    </lineage>
</organism>
<evidence type="ECO:0000256" key="3">
    <source>
        <dbReference type="ARBA" id="ARBA00022448"/>
    </source>
</evidence>
<dbReference type="AlphaFoldDB" id="A0A0M4EN17"/>
<keyword evidence="6" id="KW-0472">Membrane</keyword>
<sequence>MTLLPDIKPSNAACCGGGGSGDCDGDASSSSGKCCLGINCCTSAASSEMSIDETSFSSSAAKANNNLTEFRAHNYHDAVAHANFDQCEKVDIEFSDVRYAVRKFSFAERKFVTKEILHGLQGNFRSGELTAIMGPSGAGKSTLLNVMSGFCATGVTGSIRINGKIMAPSSERFRRLSCYIHQDDLLRPQLMVGEVMLLAAHFKLGFKVTKAHKLNLIKHILSLLGLEHRYNVFTGKLSGGQKKRLAIALELISNPPVLYLDEPTT</sequence>
<comment type="subcellular location">
    <subcellularLocation>
        <location evidence="1">Membrane</location>
        <topology evidence="1">Multi-pass membrane protein</topology>
    </subcellularLocation>
</comment>
<dbReference type="OMA" id="MRENDYH"/>
<keyword evidence="4" id="KW-0812">Transmembrane</keyword>
<name>A0A0M4EN17_DROBS</name>
<dbReference type="SMR" id="A0A0M4EN17"/>
<dbReference type="OrthoDB" id="66620at2759"/>
<dbReference type="Gene3D" id="3.40.50.300">
    <property type="entry name" value="P-loop containing nucleotide triphosphate hydrolases"/>
    <property type="match status" value="1"/>
</dbReference>
<evidence type="ECO:0000256" key="6">
    <source>
        <dbReference type="ARBA" id="ARBA00023136"/>
    </source>
</evidence>
<dbReference type="InterPro" id="IPR050352">
    <property type="entry name" value="ABCG_transporters"/>
</dbReference>
<dbReference type="InterPro" id="IPR027417">
    <property type="entry name" value="P-loop_NTPase"/>
</dbReference>
<evidence type="ECO:0000256" key="2">
    <source>
        <dbReference type="ARBA" id="ARBA00005814"/>
    </source>
</evidence>
<comment type="similarity">
    <text evidence="2">Belongs to the ABC transporter superfamily. ABCG family. Eye pigment precursor importer (TC 3.A.1.204) subfamily.</text>
</comment>
<dbReference type="STRING" id="30019.A0A0M4EN17"/>
<evidence type="ECO:0000256" key="5">
    <source>
        <dbReference type="ARBA" id="ARBA00022989"/>
    </source>
</evidence>
<dbReference type="EMBL" id="CP012523">
    <property type="protein sequence ID" value="ALC37987.1"/>
    <property type="molecule type" value="Genomic_DNA"/>
</dbReference>
<dbReference type="GO" id="GO:0005886">
    <property type="term" value="C:plasma membrane"/>
    <property type="evidence" value="ECO:0007669"/>
    <property type="project" value="TreeGrafter"/>
</dbReference>
<dbReference type="GO" id="GO:0005524">
    <property type="term" value="F:ATP binding"/>
    <property type="evidence" value="ECO:0007669"/>
    <property type="project" value="InterPro"/>
</dbReference>
<accession>A0A0M4EN17</accession>
<dbReference type="PANTHER" id="PTHR48041">
    <property type="entry name" value="ABC TRANSPORTER G FAMILY MEMBER 28"/>
    <property type="match status" value="1"/>
</dbReference>
<evidence type="ECO:0000256" key="4">
    <source>
        <dbReference type="ARBA" id="ARBA00022692"/>
    </source>
</evidence>
<feature type="domain" description="ABC transporter" evidence="7">
    <location>
        <begin position="117"/>
        <end position="265"/>
    </location>
</feature>
<dbReference type="InterPro" id="IPR003439">
    <property type="entry name" value="ABC_transporter-like_ATP-bd"/>
</dbReference>
<keyword evidence="9" id="KW-1185">Reference proteome</keyword>
<dbReference type="PANTHER" id="PTHR48041:SF61">
    <property type="entry name" value="SD03967P"/>
    <property type="match status" value="1"/>
</dbReference>
<protein>
    <submittedName>
        <fullName evidence="8">CG17646</fullName>
    </submittedName>
</protein>
<dbReference type="GO" id="GO:0016887">
    <property type="term" value="F:ATP hydrolysis activity"/>
    <property type="evidence" value="ECO:0007669"/>
    <property type="project" value="InterPro"/>
</dbReference>
<keyword evidence="3" id="KW-0813">Transport</keyword>
<gene>
    <name evidence="8" type="ORF">Dbus_chr2Lg72</name>
</gene>
<proteinExistence type="inferred from homology"/>
<keyword evidence="5" id="KW-1133">Transmembrane helix</keyword>
<dbReference type="Proteomes" id="UP000494163">
    <property type="component" value="Chromosome 2L"/>
</dbReference>
<evidence type="ECO:0000256" key="1">
    <source>
        <dbReference type="ARBA" id="ARBA00004141"/>
    </source>
</evidence>
<dbReference type="Pfam" id="PF00005">
    <property type="entry name" value="ABC_tran"/>
    <property type="match status" value="1"/>
</dbReference>
<dbReference type="SUPFAM" id="SSF52540">
    <property type="entry name" value="P-loop containing nucleoside triphosphate hydrolases"/>
    <property type="match status" value="1"/>
</dbReference>
<dbReference type="GO" id="GO:0042626">
    <property type="term" value="F:ATPase-coupled transmembrane transporter activity"/>
    <property type="evidence" value="ECO:0007669"/>
    <property type="project" value="TreeGrafter"/>
</dbReference>
<reference evidence="8 9" key="1">
    <citation type="submission" date="2015-08" db="EMBL/GenBank/DDBJ databases">
        <title>Ancestral chromatin configuration constrains chromatin evolution on differentiating sex chromosomes in Drosophila.</title>
        <authorList>
            <person name="Zhou Q."/>
            <person name="Bachtrog D."/>
        </authorList>
    </citation>
    <scope>NUCLEOTIDE SEQUENCE [LARGE SCALE GENOMIC DNA]</scope>
    <source>
        <tissue evidence="8">Whole larvae</tissue>
    </source>
</reference>
<evidence type="ECO:0000259" key="7">
    <source>
        <dbReference type="Pfam" id="PF00005"/>
    </source>
</evidence>
<evidence type="ECO:0000313" key="9">
    <source>
        <dbReference type="Proteomes" id="UP000494163"/>
    </source>
</evidence>
<evidence type="ECO:0000313" key="8">
    <source>
        <dbReference type="EMBL" id="ALC37987.1"/>
    </source>
</evidence>